<keyword evidence="3" id="KW-1185">Reference proteome</keyword>
<dbReference type="GeneID" id="85316629"/>
<feature type="compositionally biased region" description="Basic and acidic residues" evidence="1">
    <location>
        <begin position="69"/>
        <end position="81"/>
    </location>
</feature>
<feature type="region of interest" description="Disordered" evidence="1">
    <location>
        <begin position="62"/>
        <end position="81"/>
    </location>
</feature>
<name>A0AA40E700_9PEZI</name>
<accession>A0AA40E700</accession>
<evidence type="ECO:0000256" key="1">
    <source>
        <dbReference type="SAM" id="MobiDB-lite"/>
    </source>
</evidence>
<proteinExistence type="predicted"/>
<sequence length="81" mass="9360">MGLPTRHWSGLQKRPGQLIAPLQILRIASRYLPMYIKLLGTTLGMFTALRFPEKVSPFRGSALSKQQYRSRELRNDQSRDD</sequence>
<gene>
    <name evidence="2" type="ORF">B0T26DRAFT_131312</name>
</gene>
<protein>
    <submittedName>
        <fullName evidence="2">Uncharacterized protein</fullName>
    </submittedName>
</protein>
<evidence type="ECO:0000313" key="2">
    <source>
        <dbReference type="EMBL" id="KAK0727342.1"/>
    </source>
</evidence>
<dbReference type="AlphaFoldDB" id="A0AA40E700"/>
<comment type="caution">
    <text evidence="2">The sequence shown here is derived from an EMBL/GenBank/DDBJ whole genome shotgun (WGS) entry which is preliminary data.</text>
</comment>
<evidence type="ECO:0000313" key="3">
    <source>
        <dbReference type="Proteomes" id="UP001172101"/>
    </source>
</evidence>
<dbReference type="EMBL" id="JAUIRO010000002">
    <property type="protein sequence ID" value="KAK0727342.1"/>
    <property type="molecule type" value="Genomic_DNA"/>
</dbReference>
<reference evidence="2" key="1">
    <citation type="submission" date="2023-06" db="EMBL/GenBank/DDBJ databases">
        <title>Genome-scale phylogeny and comparative genomics of the fungal order Sordariales.</title>
        <authorList>
            <consortium name="Lawrence Berkeley National Laboratory"/>
            <person name="Hensen N."/>
            <person name="Bonometti L."/>
            <person name="Westerberg I."/>
            <person name="Brannstrom I.O."/>
            <person name="Guillou S."/>
            <person name="Cros-Aarteil S."/>
            <person name="Calhoun S."/>
            <person name="Haridas S."/>
            <person name="Kuo A."/>
            <person name="Mondo S."/>
            <person name="Pangilinan J."/>
            <person name="Riley R."/>
            <person name="LaButti K."/>
            <person name="Andreopoulos B."/>
            <person name="Lipzen A."/>
            <person name="Chen C."/>
            <person name="Yanf M."/>
            <person name="Daum C."/>
            <person name="Ng V."/>
            <person name="Clum A."/>
            <person name="Steindorff A."/>
            <person name="Ohm R."/>
            <person name="Martin F."/>
            <person name="Silar P."/>
            <person name="Natvig D."/>
            <person name="Lalanne C."/>
            <person name="Gautier V."/>
            <person name="Ament-velasquez S.L."/>
            <person name="Kruys A."/>
            <person name="Hutchinson M.I."/>
            <person name="Powell A.J."/>
            <person name="Barry K."/>
            <person name="Miller A.N."/>
            <person name="Grigoriev I.V."/>
            <person name="Debuchy R."/>
            <person name="Gladieux P."/>
            <person name="Thoren M.H."/>
            <person name="Johannesson H."/>
        </authorList>
    </citation>
    <scope>NUCLEOTIDE SEQUENCE</scope>
    <source>
        <strain evidence="2">SMH2392-1A</strain>
    </source>
</reference>
<organism evidence="2 3">
    <name type="scientific">Lasiosphaeria miniovina</name>
    <dbReference type="NCBI Taxonomy" id="1954250"/>
    <lineage>
        <taxon>Eukaryota</taxon>
        <taxon>Fungi</taxon>
        <taxon>Dikarya</taxon>
        <taxon>Ascomycota</taxon>
        <taxon>Pezizomycotina</taxon>
        <taxon>Sordariomycetes</taxon>
        <taxon>Sordariomycetidae</taxon>
        <taxon>Sordariales</taxon>
        <taxon>Lasiosphaeriaceae</taxon>
        <taxon>Lasiosphaeria</taxon>
    </lineage>
</organism>
<dbReference type="Proteomes" id="UP001172101">
    <property type="component" value="Unassembled WGS sequence"/>
</dbReference>
<dbReference type="RefSeq" id="XP_060300197.1">
    <property type="nucleotide sequence ID" value="XM_060433358.1"/>
</dbReference>